<protein>
    <submittedName>
        <fullName evidence="10">Uncharacterized protein</fullName>
    </submittedName>
</protein>
<evidence type="ECO:0000259" key="9">
    <source>
        <dbReference type="Pfam" id="PF17900"/>
    </source>
</evidence>
<accession>A0ABR2JP51</accession>
<keyword evidence="11" id="KW-1185">Reference proteome</keyword>
<dbReference type="Pfam" id="PF17900">
    <property type="entry name" value="Peptidase_M1_N"/>
    <property type="match status" value="1"/>
</dbReference>
<dbReference type="InterPro" id="IPR042097">
    <property type="entry name" value="Aminopeptidase_N-like_N_sf"/>
</dbReference>
<feature type="domain" description="Peptidase M1 membrane alanine aminopeptidase" evidence="8">
    <location>
        <begin position="221"/>
        <end position="425"/>
    </location>
</feature>
<evidence type="ECO:0000256" key="6">
    <source>
        <dbReference type="ARBA" id="ARBA00022833"/>
    </source>
</evidence>
<dbReference type="InterPro" id="IPR014782">
    <property type="entry name" value="Peptidase_M1_dom"/>
</dbReference>
<comment type="similarity">
    <text evidence="2">Belongs to the peptidase M1 family.</text>
</comment>
<dbReference type="InterPro" id="IPR027268">
    <property type="entry name" value="Peptidase_M4/M1_CTD_sf"/>
</dbReference>
<evidence type="ECO:0000256" key="2">
    <source>
        <dbReference type="ARBA" id="ARBA00010136"/>
    </source>
</evidence>
<keyword evidence="3" id="KW-0645">Protease</keyword>
<name>A0ABR2JP51_9EUKA</name>
<evidence type="ECO:0000256" key="3">
    <source>
        <dbReference type="ARBA" id="ARBA00022670"/>
    </source>
</evidence>
<evidence type="ECO:0000256" key="7">
    <source>
        <dbReference type="ARBA" id="ARBA00023049"/>
    </source>
</evidence>
<evidence type="ECO:0000313" key="11">
    <source>
        <dbReference type="Proteomes" id="UP001470230"/>
    </source>
</evidence>
<dbReference type="Pfam" id="PF01433">
    <property type="entry name" value="Peptidase_M1"/>
    <property type="match status" value="1"/>
</dbReference>
<dbReference type="Gene3D" id="2.60.40.1730">
    <property type="entry name" value="tricorn interacting facor f3 domain"/>
    <property type="match status" value="1"/>
</dbReference>
<dbReference type="InterPro" id="IPR001930">
    <property type="entry name" value="Peptidase_M1"/>
</dbReference>
<comment type="caution">
    <text evidence="10">The sequence shown here is derived from an EMBL/GenBank/DDBJ whole genome shotgun (WGS) entry which is preliminary data.</text>
</comment>
<sequence>MIERLPQDYTPLHYDLYLHIVPNQYPFEASVTITFQKNHNSNFVTLFLHQNIVIKSIIQNGELLNYTVTYPKLKIEKSTQQEVDFSSFPVEIKYSVQPKTNSRKGFFVYEDNYITDFEPNNARRLLPCFDEPGIRSTFTVTIKIPSNLTGISNMPIEKVTIENEAEKEIKFLQTPPMCTYLLCIVVGTFSSIDGSTFNGLPVKFYGLTGLEQIYSELLQVATFSVEWMENRFGVPYELPHLQLISYEGCPIGMENYGFITLSDYSESCQDEDGFLYNSKVVMHEIIHQWFGDLVAIKWWNSIWLNEGFANFIQFLILKDYFPEIDMVDFYAFNDGFYSLRYFNDNRKIAPKESEVDFKTVLESMVYVKGSFILKMFYDIVGEELFFKVGKNWLETYKNKNAEVSDFVNIVNLTLGKDYSYFFDPWLNYSGFPVLIVNEIVHKESNGAKIGITITQTSENDIYYHCKIPILYEFEGKIYRKDVFLENFMMELNIEFDWIVVNDNFASLCFVVYSKTLLESILKAKKEGKINKVNRSLIAFSVQSNSNTYLINEETYAIAKQIYKN</sequence>
<comment type="cofactor">
    <cofactor evidence="1">
        <name>Zn(2+)</name>
        <dbReference type="ChEBI" id="CHEBI:29105"/>
    </cofactor>
</comment>
<dbReference type="Proteomes" id="UP001470230">
    <property type="component" value="Unassembled WGS sequence"/>
</dbReference>
<dbReference type="InterPro" id="IPR050344">
    <property type="entry name" value="Peptidase_M1_aminopeptidases"/>
</dbReference>
<evidence type="ECO:0000256" key="4">
    <source>
        <dbReference type="ARBA" id="ARBA00022723"/>
    </source>
</evidence>
<reference evidence="10 11" key="1">
    <citation type="submission" date="2024-04" db="EMBL/GenBank/DDBJ databases">
        <title>Tritrichomonas musculus Genome.</title>
        <authorList>
            <person name="Alves-Ferreira E."/>
            <person name="Grigg M."/>
            <person name="Lorenzi H."/>
            <person name="Galac M."/>
        </authorList>
    </citation>
    <scope>NUCLEOTIDE SEQUENCE [LARGE SCALE GENOMIC DNA]</scope>
    <source>
        <strain evidence="10 11">EAF2021</strain>
    </source>
</reference>
<dbReference type="PRINTS" id="PR00756">
    <property type="entry name" value="ALADIPTASE"/>
</dbReference>
<dbReference type="EMBL" id="JAPFFF010000010">
    <property type="protein sequence ID" value="KAK8880642.1"/>
    <property type="molecule type" value="Genomic_DNA"/>
</dbReference>
<dbReference type="PANTHER" id="PTHR11533:SF299">
    <property type="entry name" value="AMINOPEPTIDASE"/>
    <property type="match status" value="1"/>
</dbReference>
<proteinExistence type="inferred from homology"/>
<organism evidence="10 11">
    <name type="scientific">Tritrichomonas musculus</name>
    <dbReference type="NCBI Taxonomy" id="1915356"/>
    <lineage>
        <taxon>Eukaryota</taxon>
        <taxon>Metamonada</taxon>
        <taxon>Parabasalia</taxon>
        <taxon>Tritrichomonadida</taxon>
        <taxon>Tritrichomonadidae</taxon>
        <taxon>Tritrichomonas</taxon>
    </lineage>
</organism>
<evidence type="ECO:0000259" key="8">
    <source>
        <dbReference type="Pfam" id="PF01433"/>
    </source>
</evidence>
<evidence type="ECO:0000256" key="1">
    <source>
        <dbReference type="ARBA" id="ARBA00001947"/>
    </source>
</evidence>
<dbReference type="CDD" id="cd09601">
    <property type="entry name" value="M1_APN-Q_like"/>
    <property type="match status" value="1"/>
</dbReference>
<keyword evidence="7" id="KW-0482">Metalloprotease</keyword>
<dbReference type="SUPFAM" id="SSF63737">
    <property type="entry name" value="Leukotriene A4 hydrolase N-terminal domain"/>
    <property type="match status" value="1"/>
</dbReference>
<keyword evidence="6" id="KW-0862">Zinc</keyword>
<dbReference type="PANTHER" id="PTHR11533">
    <property type="entry name" value="PROTEASE M1 ZINC METALLOPROTEASE"/>
    <property type="match status" value="1"/>
</dbReference>
<feature type="domain" description="Aminopeptidase N-like N-terminal" evidence="9">
    <location>
        <begin position="11"/>
        <end position="181"/>
    </location>
</feature>
<keyword evidence="5" id="KW-0378">Hydrolase</keyword>
<keyword evidence="4" id="KW-0479">Metal-binding</keyword>
<evidence type="ECO:0000256" key="5">
    <source>
        <dbReference type="ARBA" id="ARBA00022801"/>
    </source>
</evidence>
<gene>
    <name evidence="10" type="ORF">M9Y10_003325</name>
</gene>
<dbReference type="InterPro" id="IPR045357">
    <property type="entry name" value="Aminopeptidase_N-like_N"/>
</dbReference>
<dbReference type="InterPro" id="IPR034016">
    <property type="entry name" value="M1_APN-typ"/>
</dbReference>
<dbReference type="Gene3D" id="1.10.390.10">
    <property type="entry name" value="Neutral Protease Domain 2"/>
    <property type="match status" value="1"/>
</dbReference>
<evidence type="ECO:0000313" key="10">
    <source>
        <dbReference type="EMBL" id="KAK8880642.1"/>
    </source>
</evidence>
<dbReference type="SUPFAM" id="SSF55486">
    <property type="entry name" value="Metalloproteases ('zincins'), catalytic domain"/>
    <property type="match status" value="1"/>
</dbReference>